<dbReference type="InterPro" id="IPR029033">
    <property type="entry name" value="His_PPase_superfam"/>
</dbReference>
<sequence length="181" mass="19246">MELILVRHPRPVVAEGICYGSSDLPADPDELARVHASLRAGGLPGDVPVFSSPLRRCADLARLLSPSVTFDARLAEMDFGSWEGRSWNDIPRADVDAWAADLLHYRPGGGETVFEVALRVAAALDAIRAHGAERAIVICHAGTMRLFAALADGTPAGQAALAAASKAHRIGYGETHRLGLY</sequence>
<evidence type="ECO:0000313" key="1">
    <source>
        <dbReference type="EMBL" id="QBE63128.1"/>
    </source>
</evidence>
<dbReference type="SUPFAM" id="SSF53254">
    <property type="entry name" value="Phosphoglycerate mutase-like"/>
    <property type="match status" value="1"/>
</dbReference>
<dbReference type="CDD" id="cd07067">
    <property type="entry name" value="HP_PGM_like"/>
    <property type="match status" value="1"/>
</dbReference>
<dbReference type="RefSeq" id="WP_130186257.1">
    <property type="nucleotide sequence ID" value="NZ_CP035913.1"/>
</dbReference>
<dbReference type="KEGG" id="plue:EWM63_09200"/>
<evidence type="ECO:0000313" key="2">
    <source>
        <dbReference type="Proteomes" id="UP000290637"/>
    </source>
</evidence>
<dbReference type="Gene3D" id="3.40.50.1240">
    <property type="entry name" value="Phosphoglycerate mutase-like"/>
    <property type="match status" value="1"/>
</dbReference>
<dbReference type="Proteomes" id="UP000290637">
    <property type="component" value="Chromosome"/>
</dbReference>
<dbReference type="EMBL" id="CP035913">
    <property type="protein sequence ID" value="QBE63128.1"/>
    <property type="molecule type" value="Genomic_DNA"/>
</dbReference>
<proteinExistence type="predicted"/>
<dbReference type="Pfam" id="PF00300">
    <property type="entry name" value="His_Phos_1"/>
    <property type="match status" value="1"/>
</dbReference>
<keyword evidence="2" id="KW-1185">Reference proteome</keyword>
<gene>
    <name evidence="1" type="ORF">EWM63_09200</name>
</gene>
<organism evidence="1 2">
    <name type="scientific">Pseudoduganella lutea</name>
    <dbReference type="NCBI Taxonomy" id="321985"/>
    <lineage>
        <taxon>Bacteria</taxon>
        <taxon>Pseudomonadati</taxon>
        <taxon>Pseudomonadota</taxon>
        <taxon>Betaproteobacteria</taxon>
        <taxon>Burkholderiales</taxon>
        <taxon>Oxalobacteraceae</taxon>
        <taxon>Telluria group</taxon>
        <taxon>Pseudoduganella</taxon>
    </lineage>
</organism>
<dbReference type="OrthoDB" id="5296884at2"/>
<accession>A0A4P6KXW3</accession>
<protein>
    <submittedName>
        <fullName evidence="1">Phosphoglycerate mutase</fullName>
    </submittedName>
</protein>
<dbReference type="SMART" id="SM00855">
    <property type="entry name" value="PGAM"/>
    <property type="match status" value="1"/>
</dbReference>
<dbReference type="InterPro" id="IPR013078">
    <property type="entry name" value="His_Pase_superF_clade-1"/>
</dbReference>
<name>A0A4P6KXW3_9BURK</name>
<reference evidence="1 2" key="1">
    <citation type="submission" date="2019-02" db="EMBL/GenBank/DDBJ databases">
        <title>Draft Genome Sequences of Six Type Strains of the Genus Massilia.</title>
        <authorList>
            <person name="Miess H."/>
            <person name="Frediansyhah A."/>
            <person name="Gross H."/>
        </authorList>
    </citation>
    <scope>NUCLEOTIDE SEQUENCE [LARGE SCALE GENOMIC DNA]</scope>
    <source>
        <strain evidence="1 2">DSM 17473</strain>
    </source>
</reference>
<dbReference type="AlphaFoldDB" id="A0A4P6KXW3"/>